<evidence type="ECO:0000256" key="2">
    <source>
        <dbReference type="ARBA" id="ARBA00005811"/>
    </source>
</evidence>
<dbReference type="Pfam" id="PF02472">
    <property type="entry name" value="ExbD"/>
    <property type="match status" value="1"/>
</dbReference>
<sequence length="117" mass="12695">MTSLIDVIFLLLLFFMLSSTFSKFGEMPLVTRGQGQAVPQNKSAQPIFVRLAGAGMTINGRETVLEDLPDKARLLISPSAAQSPFVVSVAGDVSSELLVQAMFQLRQLPKAQIMVVQ</sequence>
<evidence type="ECO:0000256" key="4">
    <source>
        <dbReference type="ARBA" id="ARBA00022692"/>
    </source>
</evidence>
<protein>
    <submittedName>
        <fullName evidence="8">Biopolymer transport protein ExbD/TolR</fullName>
    </submittedName>
</protein>
<dbReference type="Proteomes" id="UP000052022">
    <property type="component" value="Unassembled WGS sequence"/>
</dbReference>
<keyword evidence="7" id="KW-0653">Protein transport</keyword>
<evidence type="ECO:0000256" key="3">
    <source>
        <dbReference type="ARBA" id="ARBA00022475"/>
    </source>
</evidence>
<dbReference type="AlphaFoldDB" id="A0A0P1GRW4"/>
<evidence type="ECO:0000256" key="5">
    <source>
        <dbReference type="ARBA" id="ARBA00022989"/>
    </source>
</evidence>
<keyword evidence="3" id="KW-1003">Cell membrane</keyword>
<keyword evidence="9" id="KW-1185">Reference proteome</keyword>
<keyword evidence="6" id="KW-0472">Membrane</keyword>
<keyword evidence="5" id="KW-1133">Transmembrane helix</keyword>
<dbReference type="STRING" id="928856.SAMN04488049_10846"/>
<evidence type="ECO:0000313" key="9">
    <source>
        <dbReference type="Proteomes" id="UP000052022"/>
    </source>
</evidence>
<dbReference type="InterPro" id="IPR003400">
    <property type="entry name" value="ExbD"/>
</dbReference>
<keyword evidence="7" id="KW-0813">Transport</keyword>
<keyword evidence="4 7" id="KW-0812">Transmembrane</keyword>
<evidence type="ECO:0000256" key="1">
    <source>
        <dbReference type="ARBA" id="ARBA00004162"/>
    </source>
</evidence>
<comment type="subcellular location">
    <subcellularLocation>
        <location evidence="1">Cell membrane</location>
        <topology evidence="1">Single-pass membrane protein</topology>
    </subcellularLocation>
    <subcellularLocation>
        <location evidence="7">Cell membrane</location>
        <topology evidence="7">Single-pass type II membrane protein</topology>
    </subcellularLocation>
</comment>
<dbReference type="GO" id="GO:0005886">
    <property type="term" value="C:plasma membrane"/>
    <property type="evidence" value="ECO:0007669"/>
    <property type="project" value="UniProtKB-SubCell"/>
</dbReference>
<accession>A0A0P1GRW4</accession>
<evidence type="ECO:0000256" key="6">
    <source>
        <dbReference type="ARBA" id="ARBA00023136"/>
    </source>
</evidence>
<dbReference type="GO" id="GO:0015031">
    <property type="term" value="P:protein transport"/>
    <property type="evidence" value="ECO:0007669"/>
    <property type="project" value="UniProtKB-KW"/>
</dbReference>
<dbReference type="EMBL" id="CYSD01000031">
    <property type="protein sequence ID" value="CUH78427.1"/>
    <property type="molecule type" value="Genomic_DNA"/>
</dbReference>
<evidence type="ECO:0000256" key="7">
    <source>
        <dbReference type="RuleBase" id="RU003879"/>
    </source>
</evidence>
<organism evidence="8 9">
    <name type="scientific">Tritonibacter multivorans</name>
    <dbReference type="NCBI Taxonomy" id="928856"/>
    <lineage>
        <taxon>Bacteria</taxon>
        <taxon>Pseudomonadati</taxon>
        <taxon>Pseudomonadota</taxon>
        <taxon>Alphaproteobacteria</taxon>
        <taxon>Rhodobacterales</taxon>
        <taxon>Paracoccaceae</taxon>
        <taxon>Tritonibacter</taxon>
    </lineage>
</organism>
<name>A0A0P1GRW4_9RHOB</name>
<gene>
    <name evidence="8" type="ORF">TRM7557_01875</name>
</gene>
<evidence type="ECO:0000313" key="8">
    <source>
        <dbReference type="EMBL" id="CUH78427.1"/>
    </source>
</evidence>
<comment type="similarity">
    <text evidence="2 7">Belongs to the ExbD/TolR family.</text>
</comment>
<dbReference type="GO" id="GO:0022857">
    <property type="term" value="F:transmembrane transporter activity"/>
    <property type="evidence" value="ECO:0007669"/>
    <property type="project" value="InterPro"/>
</dbReference>
<proteinExistence type="inferred from homology"/>
<reference evidence="8 9" key="1">
    <citation type="submission" date="2015-09" db="EMBL/GenBank/DDBJ databases">
        <authorList>
            <consortium name="Swine Surveillance"/>
        </authorList>
    </citation>
    <scope>NUCLEOTIDE SEQUENCE [LARGE SCALE GENOMIC DNA]</scope>
    <source>
        <strain evidence="8 9">CECT 7557</strain>
    </source>
</reference>